<protein>
    <submittedName>
        <fullName evidence="9">MFS general substrate transporter</fullName>
    </submittedName>
</protein>
<dbReference type="Pfam" id="PF07690">
    <property type="entry name" value="MFS_1"/>
    <property type="match status" value="1"/>
</dbReference>
<evidence type="ECO:0000256" key="7">
    <source>
        <dbReference type="SAM" id="Phobius"/>
    </source>
</evidence>
<keyword evidence="4 7" id="KW-1133">Transmembrane helix</keyword>
<evidence type="ECO:0000256" key="6">
    <source>
        <dbReference type="SAM" id="MobiDB-lite"/>
    </source>
</evidence>
<feature type="transmembrane region" description="Helical" evidence="7">
    <location>
        <begin position="137"/>
        <end position="158"/>
    </location>
</feature>
<dbReference type="EMBL" id="KV424009">
    <property type="protein sequence ID" value="KZT54706.1"/>
    <property type="molecule type" value="Genomic_DNA"/>
</dbReference>
<dbReference type="GO" id="GO:0022857">
    <property type="term" value="F:transmembrane transporter activity"/>
    <property type="evidence" value="ECO:0007669"/>
    <property type="project" value="InterPro"/>
</dbReference>
<evidence type="ECO:0000256" key="4">
    <source>
        <dbReference type="ARBA" id="ARBA00022989"/>
    </source>
</evidence>
<dbReference type="AlphaFoldDB" id="A0A165EEP6"/>
<feature type="transmembrane region" description="Helical" evidence="7">
    <location>
        <begin position="303"/>
        <end position="326"/>
    </location>
</feature>
<dbReference type="InParanoid" id="A0A165EEP6"/>
<keyword evidence="2" id="KW-0813">Transport</keyword>
<reference evidence="9 10" key="1">
    <citation type="journal article" date="2016" name="Mol. Biol. Evol.">
        <title>Comparative Genomics of Early-Diverging Mushroom-Forming Fungi Provides Insights into the Origins of Lignocellulose Decay Capabilities.</title>
        <authorList>
            <person name="Nagy L.G."/>
            <person name="Riley R."/>
            <person name="Tritt A."/>
            <person name="Adam C."/>
            <person name="Daum C."/>
            <person name="Floudas D."/>
            <person name="Sun H."/>
            <person name="Yadav J.S."/>
            <person name="Pangilinan J."/>
            <person name="Larsson K.H."/>
            <person name="Matsuura K."/>
            <person name="Barry K."/>
            <person name="Labutti K."/>
            <person name="Kuo R."/>
            <person name="Ohm R.A."/>
            <person name="Bhattacharya S.S."/>
            <person name="Shirouzu T."/>
            <person name="Yoshinaga Y."/>
            <person name="Martin F.M."/>
            <person name="Grigoriev I.V."/>
            <person name="Hibbett D.S."/>
        </authorList>
    </citation>
    <scope>NUCLEOTIDE SEQUENCE [LARGE SCALE GENOMIC DNA]</scope>
    <source>
        <strain evidence="9 10">HHB12733</strain>
    </source>
</reference>
<dbReference type="GO" id="GO:0016020">
    <property type="term" value="C:membrane"/>
    <property type="evidence" value="ECO:0007669"/>
    <property type="project" value="UniProtKB-SubCell"/>
</dbReference>
<name>A0A165EEP6_9BASI</name>
<feature type="region of interest" description="Disordered" evidence="6">
    <location>
        <begin position="244"/>
        <end position="269"/>
    </location>
</feature>
<evidence type="ECO:0000256" key="3">
    <source>
        <dbReference type="ARBA" id="ARBA00022692"/>
    </source>
</evidence>
<evidence type="ECO:0000313" key="10">
    <source>
        <dbReference type="Proteomes" id="UP000076842"/>
    </source>
</evidence>
<keyword evidence="3 7" id="KW-0812">Transmembrane</keyword>
<evidence type="ECO:0000259" key="8">
    <source>
        <dbReference type="PROSITE" id="PS50850"/>
    </source>
</evidence>
<accession>A0A165EEP6</accession>
<dbReference type="CDD" id="cd17330">
    <property type="entry name" value="MFS_SLC46_TetA_like"/>
    <property type="match status" value="1"/>
</dbReference>
<dbReference type="Proteomes" id="UP000076842">
    <property type="component" value="Unassembled WGS sequence"/>
</dbReference>
<feature type="compositionally biased region" description="Basic and acidic residues" evidence="6">
    <location>
        <begin position="244"/>
        <end position="259"/>
    </location>
</feature>
<feature type="transmembrane region" description="Helical" evidence="7">
    <location>
        <begin position="371"/>
        <end position="393"/>
    </location>
</feature>
<dbReference type="InterPro" id="IPR001958">
    <property type="entry name" value="Tet-R_TetA/multi-R_MdtG-like"/>
</dbReference>
<dbReference type="SUPFAM" id="SSF103473">
    <property type="entry name" value="MFS general substrate transporter"/>
    <property type="match status" value="1"/>
</dbReference>
<keyword evidence="10" id="KW-1185">Reference proteome</keyword>
<feature type="transmembrane region" description="Helical" evidence="7">
    <location>
        <begin position="338"/>
        <end position="359"/>
    </location>
</feature>
<feature type="transmembrane region" description="Helical" evidence="7">
    <location>
        <begin position="113"/>
        <end position="131"/>
    </location>
</feature>
<proteinExistence type="predicted"/>
<dbReference type="PANTHER" id="PTHR23504">
    <property type="entry name" value="MAJOR FACILITATOR SUPERFAMILY DOMAIN-CONTAINING PROTEIN 10"/>
    <property type="match status" value="1"/>
</dbReference>
<dbReference type="PROSITE" id="PS50850">
    <property type="entry name" value="MFS"/>
    <property type="match status" value="1"/>
</dbReference>
<dbReference type="PANTHER" id="PTHR23504:SF15">
    <property type="entry name" value="MAJOR FACILITATOR SUPERFAMILY (MFS) PROFILE DOMAIN-CONTAINING PROTEIN"/>
    <property type="match status" value="1"/>
</dbReference>
<feature type="transmembrane region" description="Helical" evidence="7">
    <location>
        <begin position="170"/>
        <end position="192"/>
    </location>
</feature>
<dbReference type="InterPro" id="IPR020846">
    <property type="entry name" value="MFS_dom"/>
</dbReference>
<dbReference type="InterPro" id="IPR011701">
    <property type="entry name" value="MFS"/>
</dbReference>
<evidence type="ECO:0000256" key="2">
    <source>
        <dbReference type="ARBA" id="ARBA00022448"/>
    </source>
</evidence>
<gene>
    <name evidence="9" type="ORF">CALCODRAFT_456356</name>
</gene>
<keyword evidence="5 7" id="KW-0472">Membrane</keyword>
<dbReference type="PRINTS" id="PR01035">
    <property type="entry name" value="TCRTETA"/>
</dbReference>
<feature type="transmembrane region" description="Helical" evidence="7">
    <location>
        <begin position="473"/>
        <end position="493"/>
    </location>
</feature>
<feature type="transmembrane region" description="Helical" evidence="7">
    <location>
        <begin position="399"/>
        <end position="425"/>
    </location>
</feature>
<evidence type="ECO:0000256" key="1">
    <source>
        <dbReference type="ARBA" id="ARBA00004141"/>
    </source>
</evidence>
<evidence type="ECO:0000313" key="9">
    <source>
        <dbReference type="EMBL" id="KZT54706.1"/>
    </source>
</evidence>
<organism evidence="9 10">
    <name type="scientific">Calocera cornea HHB12733</name>
    <dbReference type="NCBI Taxonomy" id="1353952"/>
    <lineage>
        <taxon>Eukaryota</taxon>
        <taxon>Fungi</taxon>
        <taxon>Dikarya</taxon>
        <taxon>Basidiomycota</taxon>
        <taxon>Agaricomycotina</taxon>
        <taxon>Dacrymycetes</taxon>
        <taxon>Dacrymycetales</taxon>
        <taxon>Dacrymycetaceae</taxon>
        <taxon>Calocera</taxon>
    </lineage>
</organism>
<feature type="transmembrane region" description="Helical" evidence="7">
    <location>
        <begin position="212"/>
        <end position="236"/>
    </location>
</feature>
<comment type="subcellular location">
    <subcellularLocation>
        <location evidence="1">Membrane</location>
        <topology evidence="1">Multi-pass membrane protein</topology>
    </subcellularLocation>
</comment>
<dbReference type="OrthoDB" id="419616at2759"/>
<evidence type="ECO:0000256" key="5">
    <source>
        <dbReference type="ARBA" id="ARBA00023136"/>
    </source>
</evidence>
<dbReference type="InterPro" id="IPR036259">
    <property type="entry name" value="MFS_trans_sf"/>
</dbReference>
<feature type="domain" description="Major facilitator superfamily (MFS) profile" evidence="8">
    <location>
        <begin position="41"/>
        <end position="498"/>
    </location>
</feature>
<dbReference type="Gene3D" id="1.20.1250.20">
    <property type="entry name" value="MFS general substrate transporter like domains"/>
    <property type="match status" value="1"/>
</dbReference>
<sequence>MAQGSRSLPAVGDVETAPLLHEGRGPVKGTAASPTPLPKLQVFAVCFMRLVEPMSIWVIFPFINEMVHATGIVSTPEEVGYYSGLVESAYHFAQFLTSYFWGALSDKIGRRSVLCFGLIGLMGGTVVFGFIKVYYWMVIVRFIMAALNGNAAVGKCVLGEVTDATNQARAFSFLSPAWAIGSILAPIIGGFLSKPAESFPEIFGNVQLFKTFPYALPCVAGALLTSSGLFVGIFVLKETLPTRARKEPPKHPAQEANEHHHQHHRHDYGSLTPFPVETEEEPPIEAGITLAEMLMVPNIRMVLLSYTLLGLITICVDNIFVLWMYTPLKGGGLGLMPSQIGTAMASVGVISTFLGLFVFPYAQRTIGTTPIYRFCMSLYILIVILFPTIQYFAQTNPHIAVIGVGAICVLKSMGGTVFACVMILVNMSSPSRTSLGRVNGAAQTSAAMMRTFGPAAASSLFALSNHRRLAGGMAIYLVLGALAVASAAITFFVQEGTPEELKQAEAEVPAEEA</sequence>